<keyword evidence="5 7" id="KW-1133">Transmembrane helix</keyword>
<dbReference type="InterPro" id="IPR049278">
    <property type="entry name" value="MS_channel_C"/>
</dbReference>
<dbReference type="EMBL" id="CP046622">
    <property type="protein sequence ID" value="QGW83918.1"/>
    <property type="molecule type" value="Genomic_DNA"/>
</dbReference>
<dbReference type="Pfam" id="PF00924">
    <property type="entry name" value="MS_channel_2nd"/>
    <property type="match status" value="1"/>
</dbReference>
<feature type="transmembrane region" description="Helical" evidence="7">
    <location>
        <begin position="402"/>
        <end position="426"/>
    </location>
</feature>
<dbReference type="OrthoDB" id="9799209at2"/>
<feature type="transmembrane region" description="Helical" evidence="7">
    <location>
        <begin position="495"/>
        <end position="514"/>
    </location>
</feature>
<feature type="domain" description="Mechanosensitive ion channel MscS" evidence="9">
    <location>
        <begin position="623"/>
        <end position="688"/>
    </location>
</feature>
<sequence>MMAAMSFIPRLMALWLAALLSCGAAVAQPDTGMGGNSAAAAALAPEPTVAELREQLSKITASPDSDADVRKLVAQINEIGTQADKFVAARTGELADLNARLGELGNPPAAGASEDPDITRQRARLTKERNALDADIRLARLLTIDVRQRSAELLTQRRALFEAQIAERAPSPLGGEFWRDLQEAWPSDLERLNALASGLQDGFTQAMQRGSAVLGALVLAVLLAILGNWVAEHLLTRLAARLLPAGRLRRSLLVIAIVASHVLLVAIAAHGFVWVLEEYATWQPQARKAMRSMAQALVFMAFVIGLGRALLATARPSWRLPPMPDAMATRLAALPWLVALVAALAWTPAEINQLVNASFAAVVATHVLTALVLTALVGAVLYRLKPLRADAPEAGLPERPMWVGLLVACIGVLIVAIWVLVAVGYVALASFLASQLTWSGIVAAAFYVLFKFADDVFMAGVSSRSTFGQRLQKSFGLAPQTLDQAATVLSGLSRVALFFYMLIALAAPLGTGPGEVFQRSGKFGTGVKVGEFQLVPGAIFSAIAVALVGFIMLRVFKRWLARSYLPSTQFEPGMQSSITTLLGYVGGILVVAFSLSALGIGIERIAWVASALSVGIGFGLQAIVQNFISGLILLAEQPVKVGDWVVLGTTEGDVRRINVRATEIQLGDRSTVIVPNSEFITKTVRNMTLANAEGRVLIRLPMPLTTDAQRVRDLILEACRAHEGVLETPAPSLTLEGIEGSLLIFQAIAYVPSPRLAGSVRSDLLFTILERLRAERIELVPYAAVAPPDLTGGPKPATA</sequence>
<dbReference type="InterPro" id="IPR011014">
    <property type="entry name" value="MscS_channel_TM-2"/>
</dbReference>
<dbReference type="Gene3D" id="1.10.287.1260">
    <property type="match status" value="1"/>
</dbReference>
<protein>
    <submittedName>
        <fullName evidence="12">DUF3772 domain-containing protein</fullName>
    </submittedName>
</protein>
<organism evidence="12 13">
    <name type="scientific">Variovorax paradoxus</name>
    <dbReference type="NCBI Taxonomy" id="34073"/>
    <lineage>
        <taxon>Bacteria</taxon>
        <taxon>Pseudomonadati</taxon>
        <taxon>Pseudomonadota</taxon>
        <taxon>Betaproteobacteria</taxon>
        <taxon>Burkholderiales</taxon>
        <taxon>Comamonadaceae</taxon>
        <taxon>Variovorax</taxon>
    </lineage>
</organism>
<evidence type="ECO:0000256" key="7">
    <source>
        <dbReference type="SAM" id="Phobius"/>
    </source>
</evidence>
<keyword evidence="4 7" id="KW-0812">Transmembrane</keyword>
<dbReference type="InterPro" id="IPR023408">
    <property type="entry name" value="MscS_beta-dom_sf"/>
</dbReference>
<evidence type="ECO:0000259" key="9">
    <source>
        <dbReference type="Pfam" id="PF00924"/>
    </source>
</evidence>
<feature type="domain" description="Mechanosensitive ion channel MscS C-terminal" evidence="11">
    <location>
        <begin position="701"/>
        <end position="779"/>
    </location>
</feature>
<evidence type="ECO:0000256" key="6">
    <source>
        <dbReference type="ARBA" id="ARBA00023136"/>
    </source>
</evidence>
<feature type="transmembrane region" description="Helical" evidence="7">
    <location>
        <begin position="605"/>
        <end position="624"/>
    </location>
</feature>
<dbReference type="PANTHER" id="PTHR30347:SF9">
    <property type="entry name" value="MINICONDUCTANCE MECHANOSENSITIVE CHANNEL MSCM"/>
    <property type="match status" value="1"/>
</dbReference>
<dbReference type="InterPro" id="IPR052702">
    <property type="entry name" value="MscS-like_channel"/>
</dbReference>
<feature type="transmembrane region" description="Helical" evidence="7">
    <location>
        <begin position="432"/>
        <end position="450"/>
    </location>
</feature>
<evidence type="ECO:0000256" key="8">
    <source>
        <dbReference type="SAM" id="SignalP"/>
    </source>
</evidence>
<evidence type="ECO:0000313" key="13">
    <source>
        <dbReference type="Proteomes" id="UP000425817"/>
    </source>
</evidence>
<dbReference type="Pfam" id="PF21082">
    <property type="entry name" value="MS_channel_3rd"/>
    <property type="match status" value="1"/>
</dbReference>
<evidence type="ECO:0000256" key="5">
    <source>
        <dbReference type="ARBA" id="ARBA00022989"/>
    </source>
</evidence>
<accession>A0A6I6HLX1</accession>
<comment type="similarity">
    <text evidence="2">Belongs to the MscS (TC 1.A.23) family.</text>
</comment>
<dbReference type="SUPFAM" id="SSF82861">
    <property type="entry name" value="Mechanosensitive channel protein MscS (YggB), transmembrane region"/>
    <property type="match status" value="1"/>
</dbReference>
<dbReference type="Pfam" id="PF12607">
    <property type="entry name" value="DUF3772"/>
    <property type="match status" value="1"/>
</dbReference>
<keyword evidence="3" id="KW-1003">Cell membrane</keyword>
<dbReference type="RefSeq" id="WP_157615416.1">
    <property type="nucleotide sequence ID" value="NZ_CP046622.1"/>
</dbReference>
<dbReference type="InterPro" id="IPR006685">
    <property type="entry name" value="MscS_channel_2nd"/>
</dbReference>
<dbReference type="GO" id="GO:0008381">
    <property type="term" value="F:mechanosensitive monoatomic ion channel activity"/>
    <property type="evidence" value="ECO:0007669"/>
    <property type="project" value="UniProtKB-ARBA"/>
</dbReference>
<evidence type="ECO:0000313" key="12">
    <source>
        <dbReference type="EMBL" id="QGW83918.1"/>
    </source>
</evidence>
<dbReference type="GO" id="GO:0005886">
    <property type="term" value="C:plasma membrane"/>
    <property type="evidence" value="ECO:0007669"/>
    <property type="project" value="UniProtKB-SubCell"/>
</dbReference>
<dbReference type="Gene3D" id="2.30.30.60">
    <property type="match status" value="1"/>
</dbReference>
<dbReference type="InterPro" id="IPR010920">
    <property type="entry name" value="LSM_dom_sf"/>
</dbReference>
<dbReference type="AlphaFoldDB" id="A0A6I6HLX1"/>
<evidence type="ECO:0000259" key="10">
    <source>
        <dbReference type="Pfam" id="PF12607"/>
    </source>
</evidence>
<feature type="signal peptide" evidence="8">
    <location>
        <begin position="1"/>
        <end position="27"/>
    </location>
</feature>
<gene>
    <name evidence="12" type="ORF">GOQ09_21075</name>
</gene>
<keyword evidence="6 7" id="KW-0472">Membrane</keyword>
<keyword evidence="8" id="KW-0732">Signal</keyword>
<feature type="transmembrane region" description="Helical" evidence="7">
    <location>
        <begin position="577"/>
        <end position="599"/>
    </location>
</feature>
<dbReference type="Proteomes" id="UP000425817">
    <property type="component" value="Chromosome"/>
</dbReference>
<feature type="transmembrane region" description="Helical" evidence="7">
    <location>
        <begin position="331"/>
        <end position="347"/>
    </location>
</feature>
<dbReference type="InterPro" id="IPR011066">
    <property type="entry name" value="MscS_channel_C_sf"/>
</dbReference>
<feature type="transmembrane region" description="Helical" evidence="7">
    <location>
        <begin position="359"/>
        <end position="382"/>
    </location>
</feature>
<feature type="transmembrane region" description="Helical" evidence="7">
    <location>
        <begin position="293"/>
        <end position="311"/>
    </location>
</feature>
<feature type="transmembrane region" description="Helical" evidence="7">
    <location>
        <begin position="212"/>
        <end position="231"/>
    </location>
</feature>
<comment type="subcellular location">
    <subcellularLocation>
        <location evidence="1">Cell membrane</location>
        <topology evidence="1">Multi-pass membrane protein</topology>
    </subcellularLocation>
</comment>
<evidence type="ECO:0000256" key="4">
    <source>
        <dbReference type="ARBA" id="ARBA00022692"/>
    </source>
</evidence>
<feature type="transmembrane region" description="Helical" evidence="7">
    <location>
        <begin position="252"/>
        <end position="273"/>
    </location>
</feature>
<dbReference type="SUPFAM" id="SSF50182">
    <property type="entry name" value="Sm-like ribonucleoproteins"/>
    <property type="match status" value="1"/>
</dbReference>
<reference evidence="12 13" key="1">
    <citation type="submission" date="2019-12" db="EMBL/GenBank/DDBJ databases">
        <title>Hybrid Genome Assemblies of two High G+C Isolates from Undergraduate Microbiology Courses.</title>
        <authorList>
            <person name="Ne Ville C.J."/>
            <person name="Enright D."/>
            <person name="Hernandez I."/>
            <person name="Dodsworth J."/>
            <person name="Orwin P.M."/>
        </authorList>
    </citation>
    <scope>NUCLEOTIDE SEQUENCE [LARGE SCALE GENOMIC DNA]</scope>
    <source>
        <strain evidence="12 13">CSUSB</strain>
    </source>
</reference>
<dbReference type="PANTHER" id="PTHR30347">
    <property type="entry name" value="POTASSIUM CHANNEL RELATED"/>
    <property type="match status" value="1"/>
</dbReference>
<proteinExistence type="inferred from homology"/>
<dbReference type="SUPFAM" id="SSF82689">
    <property type="entry name" value="Mechanosensitive channel protein MscS (YggB), C-terminal domain"/>
    <property type="match status" value="1"/>
</dbReference>
<feature type="chain" id="PRO_5026346444" evidence="8">
    <location>
        <begin position="28"/>
        <end position="799"/>
    </location>
</feature>
<evidence type="ECO:0000256" key="1">
    <source>
        <dbReference type="ARBA" id="ARBA00004651"/>
    </source>
</evidence>
<feature type="transmembrane region" description="Helical" evidence="7">
    <location>
        <begin position="534"/>
        <end position="556"/>
    </location>
</feature>
<dbReference type="Gene3D" id="3.30.70.100">
    <property type="match status" value="1"/>
</dbReference>
<evidence type="ECO:0000256" key="2">
    <source>
        <dbReference type="ARBA" id="ARBA00008017"/>
    </source>
</evidence>
<evidence type="ECO:0000256" key="3">
    <source>
        <dbReference type="ARBA" id="ARBA00022475"/>
    </source>
</evidence>
<evidence type="ECO:0000259" key="11">
    <source>
        <dbReference type="Pfam" id="PF21082"/>
    </source>
</evidence>
<dbReference type="InterPro" id="IPR022249">
    <property type="entry name" value="DUF3772"/>
</dbReference>
<feature type="domain" description="DUF3772" evidence="10">
    <location>
        <begin position="137"/>
        <end position="197"/>
    </location>
</feature>
<name>A0A6I6HLX1_VARPD</name>